<comment type="subcellular location">
    <subcellularLocation>
        <location evidence="1">Membrane</location>
        <topology evidence="1">Multi-pass membrane protein</topology>
    </subcellularLocation>
</comment>
<keyword evidence="4 7" id="KW-1133">Transmembrane helix</keyword>
<dbReference type="Pfam" id="PF01529">
    <property type="entry name" value="DHHC"/>
    <property type="match status" value="1"/>
</dbReference>
<feature type="transmembrane region" description="Helical" evidence="7">
    <location>
        <begin position="174"/>
        <end position="196"/>
    </location>
</feature>
<reference evidence="9 10" key="2">
    <citation type="submission" date="2018-11" db="EMBL/GenBank/DDBJ databases">
        <authorList>
            <consortium name="Pathogen Informatics"/>
        </authorList>
    </citation>
    <scope>NUCLEOTIDE SEQUENCE [LARGE SCALE GENOMIC DNA]</scope>
</reference>
<dbReference type="EC" id="2.3.1.225" evidence="7"/>
<reference evidence="11" key="1">
    <citation type="submission" date="2017-02" db="UniProtKB">
        <authorList>
            <consortium name="WormBaseParasite"/>
        </authorList>
    </citation>
    <scope>IDENTIFICATION</scope>
</reference>
<dbReference type="PANTHER" id="PTHR12246">
    <property type="entry name" value="PALMITOYLTRANSFERASE ZDHHC16"/>
    <property type="match status" value="1"/>
</dbReference>
<dbReference type="EMBL" id="UZAE01014705">
    <property type="protein sequence ID" value="VDO14222.1"/>
    <property type="molecule type" value="Genomic_DNA"/>
</dbReference>
<keyword evidence="10" id="KW-1185">Reference proteome</keyword>
<keyword evidence="6 7" id="KW-0012">Acyltransferase</keyword>
<keyword evidence="2 7" id="KW-0808">Transferase</keyword>
<evidence type="ECO:0000256" key="7">
    <source>
        <dbReference type="RuleBase" id="RU079119"/>
    </source>
</evidence>
<dbReference type="InterPro" id="IPR001594">
    <property type="entry name" value="Palmitoyltrfase_DHHC"/>
</dbReference>
<feature type="domain" description="Palmitoyltransferase DHHC" evidence="8">
    <location>
        <begin position="99"/>
        <end position="212"/>
    </location>
</feature>
<evidence type="ECO:0000256" key="4">
    <source>
        <dbReference type="ARBA" id="ARBA00022989"/>
    </source>
</evidence>
<evidence type="ECO:0000313" key="11">
    <source>
        <dbReference type="WBParaSite" id="HNAJ_0001285701-mRNA-1"/>
    </source>
</evidence>
<dbReference type="PROSITE" id="PS50216">
    <property type="entry name" value="DHHC"/>
    <property type="match status" value="1"/>
</dbReference>
<dbReference type="InterPro" id="IPR039859">
    <property type="entry name" value="PFA4/ZDH16/20/ERF2-like"/>
</dbReference>
<evidence type="ECO:0000313" key="9">
    <source>
        <dbReference type="EMBL" id="VDO14222.1"/>
    </source>
</evidence>
<evidence type="ECO:0000256" key="2">
    <source>
        <dbReference type="ARBA" id="ARBA00022679"/>
    </source>
</evidence>
<accession>A0A0R3TYB0</accession>
<dbReference type="OrthoDB" id="331948at2759"/>
<evidence type="ECO:0000256" key="1">
    <source>
        <dbReference type="ARBA" id="ARBA00004141"/>
    </source>
</evidence>
<dbReference type="WBParaSite" id="HNAJ_0001285701-mRNA-1">
    <property type="protein sequence ID" value="HNAJ_0001285701-mRNA-1"/>
    <property type="gene ID" value="HNAJ_0001285701"/>
</dbReference>
<dbReference type="Proteomes" id="UP000278807">
    <property type="component" value="Unassembled WGS sequence"/>
</dbReference>
<keyword evidence="3 7" id="KW-0812">Transmembrane</keyword>
<sequence>MTRSFLLNDSVCKTFTSKCKRILHPGPIFGMGIVIYLTLIGLWIHFSTLVDVWKSFTYISLFFYCSLSIFIFRSYALSAWYGPGFVELGWKPKDPKDQTSLQYCRICDGYKAPRSHHCKACGRCVLKMDHHCPWINTCVGSTLCTYRIYYVFTRFFSIFRDVHDHRMIFSFYEIILVVIGLGVGFGVVIAVGGLAYCQIRGILRNRTVIEDWIMTKAHHRREYDLDLKEMVFPYDLGWRTNLRQVEQLQQKAHKTKSSVLLIIKRSYSGSIMPVTFGCRTLFCPPCSGEGRVAVSTGDVVLVSRSNKYWYYGQVMPPPQNNDVQFPKVPIKGWFPRLCVSTTNDSSGEDKRKQN</sequence>
<dbReference type="GO" id="GO:0019706">
    <property type="term" value="F:protein-cysteine S-palmitoyltransferase activity"/>
    <property type="evidence" value="ECO:0007669"/>
    <property type="project" value="UniProtKB-EC"/>
</dbReference>
<dbReference type="AlphaFoldDB" id="A0A0R3TYB0"/>
<evidence type="ECO:0000259" key="8">
    <source>
        <dbReference type="Pfam" id="PF01529"/>
    </source>
</evidence>
<comment type="catalytic activity">
    <reaction evidence="7">
        <text>L-cysteinyl-[protein] + hexadecanoyl-CoA = S-hexadecanoyl-L-cysteinyl-[protein] + CoA</text>
        <dbReference type="Rhea" id="RHEA:36683"/>
        <dbReference type="Rhea" id="RHEA-COMP:10131"/>
        <dbReference type="Rhea" id="RHEA-COMP:11032"/>
        <dbReference type="ChEBI" id="CHEBI:29950"/>
        <dbReference type="ChEBI" id="CHEBI:57287"/>
        <dbReference type="ChEBI" id="CHEBI:57379"/>
        <dbReference type="ChEBI" id="CHEBI:74151"/>
        <dbReference type="EC" id="2.3.1.225"/>
    </reaction>
</comment>
<protein>
    <recommendedName>
        <fullName evidence="7">Palmitoyltransferase</fullName>
        <ecNumber evidence="7">2.3.1.225</ecNumber>
    </recommendedName>
</protein>
<evidence type="ECO:0000256" key="6">
    <source>
        <dbReference type="ARBA" id="ARBA00023315"/>
    </source>
</evidence>
<evidence type="ECO:0000313" key="10">
    <source>
        <dbReference type="Proteomes" id="UP000278807"/>
    </source>
</evidence>
<proteinExistence type="inferred from homology"/>
<evidence type="ECO:0000256" key="5">
    <source>
        <dbReference type="ARBA" id="ARBA00023136"/>
    </source>
</evidence>
<comment type="domain">
    <text evidence="7">The DHHC domain is required for palmitoyltransferase activity.</text>
</comment>
<dbReference type="STRING" id="102285.A0A0R3TYB0"/>
<comment type="similarity">
    <text evidence="7">Belongs to the DHHC palmitoyltransferase family.</text>
</comment>
<dbReference type="GO" id="GO:0016020">
    <property type="term" value="C:membrane"/>
    <property type="evidence" value="ECO:0007669"/>
    <property type="project" value="UniProtKB-SubCell"/>
</dbReference>
<organism evidence="11">
    <name type="scientific">Rodentolepis nana</name>
    <name type="common">Dwarf tapeworm</name>
    <name type="synonym">Hymenolepis nana</name>
    <dbReference type="NCBI Taxonomy" id="102285"/>
    <lineage>
        <taxon>Eukaryota</taxon>
        <taxon>Metazoa</taxon>
        <taxon>Spiralia</taxon>
        <taxon>Lophotrochozoa</taxon>
        <taxon>Platyhelminthes</taxon>
        <taxon>Cestoda</taxon>
        <taxon>Eucestoda</taxon>
        <taxon>Cyclophyllidea</taxon>
        <taxon>Hymenolepididae</taxon>
        <taxon>Rodentolepis</taxon>
    </lineage>
</organism>
<name>A0A0R3TYB0_RODNA</name>
<keyword evidence="5 7" id="KW-0472">Membrane</keyword>
<gene>
    <name evidence="9" type="ORF">HNAJ_LOCUS12833</name>
</gene>
<feature type="transmembrane region" description="Helical" evidence="7">
    <location>
        <begin position="52"/>
        <end position="72"/>
    </location>
</feature>
<evidence type="ECO:0000256" key="3">
    <source>
        <dbReference type="ARBA" id="ARBA00022692"/>
    </source>
</evidence>
<feature type="transmembrane region" description="Helical" evidence="7">
    <location>
        <begin position="28"/>
        <end position="46"/>
    </location>
</feature>